<comment type="similarity">
    <text evidence="1 13">Belongs to the DapB family.</text>
</comment>
<dbReference type="Proteomes" id="UP000000248">
    <property type="component" value="Chromosome"/>
</dbReference>
<protein>
    <recommendedName>
        <fullName evidence="10 13">4-hydroxy-tetrahydrodipicolinate reductase</fullName>
        <shortName evidence="13">HTPA reductase</shortName>
        <ecNumber evidence="10 13">1.17.1.8</ecNumber>
    </recommendedName>
</protein>
<dbReference type="PROSITE" id="PS01298">
    <property type="entry name" value="DAPB"/>
    <property type="match status" value="1"/>
</dbReference>
<dbReference type="Pfam" id="PF01113">
    <property type="entry name" value="DapB_N"/>
    <property type="match status" value="1"/>
</dbReference>
<dbReference type="STRING" id="246195.DNO_0561"/>
<feature type="binding site" evidence="13">
    <location>
        <begin position="132"/>
        <end position="135"/>
    </location>
    <ligand>
        <name>NAD(+)</name>
        <dbReference type="ChEBI" id="CHEBI:57540"/>
    </ligand>
</feature>
<dbReference type="InterPro" id="IPR000846">
    <property type="entry name" value="DapB_N"/>
</dbReference>
<evidence type="ECO:0000256" key="1">
    <source>
        <dbReference type="ARBA" id="ARBA00006642"/>
    </source>
</evidence>
<evidence type="ECO:0000313" key="17">
    <source>
        <dbReference type="Proteomes" id="UP000000248"/>
    </source>
</evidence>
<comment type="catalytic activity">
    <reaction evidence="12 13">
        <text>(S)-2,3,4,5-tetrahydrodipicolinate + NAD(+) + H2O = (2S,4S)-4-hydroxy-2,3,4,5-tetrahydrodipicolinate + NADH + H(+)</text>
        <dbReference type="Rhea" id="RHEA:35323"/>
        <dbReference type="ChEBI" id="CHEBI:15377"/>
        <dbReference type="ChEBI" id="CHEBI:15378"/>
        <dbReference type="ChEBI" id="CHEBI:16845"/>
        <dbReference type="ChEBI" id="CHEBI:57540"/>
        <dbReference type="ChEBI" id="CHEBI:57945"/>
        <dbReference type="ChEBI" id="CHEBI:67139"/>
        <dbReference type="EC" id="1.17.1.8"/>
    </reaction>
</comment>
<dbReference type="PIRSF" id="PIRSF000161">
    <property type="entry name" value="DHPR"/>
    <property type="match status" value="1"/>
</dbReference>
<keyword evidence="8 13" id="KW-0457">Lysine biosynthesis</keyword>
<name>A5EVH3_DICNV</name>
<dbReference type="CDD" id="cd02274">
    <property type="entry name" value="DHDPR_N"/>
    <property type="match status" value="1"/>
</dbReference>
<dbReference type="InterPro" id="IPR023940">
    <property type="entry name" value="DHDPR_bac"/>
</dbReference>
<dbReference type="GO" id="GO:0050661">
    <property type="term" value="F:NADP binding"/>
    <property type="evidence" value="ECO:0007669"/>
    <property type="project" value="UniProtKB-UniRule"/>
</dbReference>
<proteinExistence type="inferred from homology"/>
<evidence type="ECO:0000259" key="15">
    <source>
        <dbReference type="Pfam" id="PF05173"/>
    </source>
</evidence>
<feature type="binding site" evidence="13">
    <location>
        <begin position="176"/>
        <end position="177"/>
    </location>
    <ligand>
        <name>(S)-2,3,4,5-tetrahydrodipicolinate</name>
        <dbReference type="ChEBI" id="CHEBI:16845"/>
    </ligand>
</feature>
<comment type="function">
    <text evidence="13">Catalyzes the conversion of 4-hydroxy-tetrahydrodipicolinate (HTPA) to tetrahydrodipicolinate.</text>
</comment>
<dbReference type="InterPro" id="IPR022664">
    <property type="entry name" value="DapB_N_CS"/>
</dbReference>
<comment type="catalytic activity">
    <reaction evidence="11 13">
        <text>(S)-2,3,4,5-tetrahydrodipicolinate + NADP(+) + H2O = (2S,4S)-4-hydroxy-2,3,4,5-tetrahydrodipicolinate + NADPH + H(+)</text>
        <dbReference type="Rhea" id="RHEA:35331"/>
        <dbReference type="ChEBI" id="CHEBI:15377"/>
        <dbReference type="ChEBI" id="CHEBI:15378"/>
        <dbReference type="ChEBI" id="CHEBI:16845"/>
        <dbReference type="ChEBI" id="CHEBI:57783"/>
        <dbReference type="ChEBI" id="CHEBI:58349"/>
        <dbReference type="ChEBI" id="CHEBI:67139"/>
        <dbReference type="EC" id="1.17.1.8"/>
    </reaction>
</comment>
<feature type="binding site" evidence="13">
    <location>
        <begin position="20"/>
        <end position="25"/>
    </location>
    <ligand>
        <name>NAD(+)</name>
        <dbReference type="ChEBI" id="CHEBI:57540"/>
    </ligand>
</feature>
<evidence type="ECO:0000256" key="4">
    <source>
        <dbReference type="ARBA" id="ARBA00022857"/>
    </source>
</evidence>
<keyword evidence="4 13" id="KW-0521">NADP</keyword>
<keyword evidence="5 13" id="KW-0220">Diaminopimelate biosynthesis</keyword>
<reference evidence="16 17" key="1">
    <citation type="journal article" date="2007" name="Nat. Biotechnol.">
        <title>Genome sequence and identification of candidate vaccine antigens from the animal pathogen Dichelobacter nodosus.</title>
        <authorList>
            <person name="Myers G.S."/>
            <person name="Parker D."/>
            <person name="Al-Hasani K."/>
            <person name="Kennan R.M."/>
            <person name="Seemann T."/>
            <person name="Ren Q."/>
            <person name="Badger J.H."/>
            <person name="Selengut J.D."/>
            <person name="Deboy R.T."/>
            <person name="Tettelin H."/>
            <person name="Boyce J.D."/>
            <person name="McCarl V.P."/>
            <person name="Han X."/>
            <person name="Nelson W.C."/>
            <person name="Madupu R."/>
            <person name="Mohamoud Y."/>
            <person name="Holley T."/>
            <person name="Fedorova N."/>
            <person name="Khouri H."/>
            <person name="Bottomley S.P."/>
            <person name="Whittington R.J."/>
            <person name="Adler B."/>
            <person name="Songer J.G."/>
            <person name="Rood J.I."/>
            <person name="Paulsen I.T."/>
        </authorList>
    </citation>
    <scope>NUCLEOTIDE SEQUENCE [LARGE SCALE GENOMIC DNA]</scope>
    <source>
        <strain evidence="16 17">VCS1703A</strain>
    </source>
</reference>
<keyword evidence="3 13" id="KW-0028">Amino-acid biosynthesis</keyword>
<dbReference type="PANTHER" id="PTHR20836">
    <property type="entry name" value="DIHYDRODIPICOLINATE REDUCTASE"/>
    <property type="match status" value="1"/>
</dbReference>
<keyword evidence="2 13" id="KW-0963">Cytoplasm</keyword>
<sequence length="274" mass="30249">MIRPLPAEIERFDMNIAIHGISGKMGQEIAKAVLADAQCQLVAASVREGHAWLGKPLSDVGDFASDLKPVSNLELLCRADVVVDFTRPDATFAMLNVCRRFNTSLMIGTTGFTAETRRWIEQAAEDLPIVLAENTSIGITILCELTRKLAQVLPPEEWDAEILEFHHRRKIDAPSGTALRLGEEIAAARQVVLSDCSCYPHQQARKNGQIGFSSLRGGDIVGEHTVYFIHDDERIELTHRAQNRSVFAKGAVLAAKWLVGKPKGLYTMSDVLNF</sequence>
<evidence type="ECO:0000256" key="13">
    <source>
        <dbReference type="HAMAP-Rule" id="MF_00102"/>
    </source>
</evidence>
<dbReference type="HAMAP" id="MF_00102">
    <property type="entry name" value="DapB"/>
    <property type="match status" value="1"/>
</dbReference>
<dbReference type="GO" id="GO:0009089">
    <property type="term" value="P:lysine biosynthetic process via diaminopimelate"/>
    <property type="evidence" value="ECO:0007669"/>
    <property type="project" value="UniProtKB-UniRule"/>
</dbReference>
<evidence type="ECO:0000256" key="8">
    <source>
        <dbReference type="ARBA" id="ARBA00023154"/>
    </source>
</evidence>
<evidence type="ECO:0000256" key="7">
    <source>
        <dbReference type="ARBA" id="ARBA00023027"/>
    </source>
</evidence>
<dbReference type="SUPFAM" id="SSF51735">
    <property type="entry name" value="NAD(P)-binding Rossmann-fold domains"/>
    <property type="match status" value="1"/>
</dbReference>
<dbReference type="UniPathway" id="UPA00034">
    <property type="reaction ID" value="UER00018"/>
</dbReference>
<evidence type="ECO:0000256" key="2">
    <source>
        <dbReference type="ARBA" id="ARBA00022490"/>
    </source>
</evidence>
<evidence type="ECO:0000256" key="5">
    <source>
        <dbReference type="ARBA" id="ARBA00022915"/>
    </source>
</evidence>
<evidence type="ECO:0000256" key="3">
    <source>
        <dbReference type="ARBA" id="ARBA00022605"/>
    </source>
</evidence>
<comment type="caution">
    <text evidence="13">Was originally thought to be a dihydrodipicolinate reductase (DHDPR), catalyzing the conversion of dihydrodipicolinate to tetrahydrodipicolinate. However, it was shown in E.coli that the substrate of the enzymatic reaction is not dihydrodipicolinate (DHDP) but in fact (2S,4S)-4-hydroxy-2,3,4,5-tetrahydrodipicolinic acid (HTPA), the product released by the DapA-catalyzed reaction.</text>
</comment>
<keyword evidence="6 13" id="KW-0560">Oxidoreductase</keyword>
<dbReference type="GO" id="GO:0019877">
    <property type="term" value="P:diaminopimelate biosynthetic process"/>
    <property type="evidence" value="ECO:0007669"/>
    <property type="project" value="UniProtKB-UniRule"/>
</dbReference>
<evidence type="ECO:0000256" key="6">
    <source>
        <dbReference type="ARBA" id="ARBA00023002"/>
    </source>
</evidence>
<feature type="active site" description="Proton donor/acceptor" evidence="13">
    <location>
        <position position="166"/>
    </location>
</feature>
<dbReference type="HOGENOM" id="CLU_047479_2_1_6"/>
<evidence type="ECO:0000256" key="12">
    <source>
        <dbReference type="ARBA" id="ARBA00049396"/>
    </source>
</evidence>
<dbReference type="EMBL" id="CP000513">
    <property type="protein sequence ID" value="ABQ13838.1"/>
    <property type="molecule type" value="Genomic_DNA"/>
</dbReference>
<comment type="subcellular location">
    <subcellularLocation>
        <location evidence="13">Cytoplasm</location>
    </subcellularLocation>
</comment>
<dbReference type="EC" id="1.17.1.8" evidence="10 13"/>
<dbReference type="GO" id="GO:0051287">
    <property type="term" value="F:NAD binding"/>
    <property type="evidence" value="ECO:0007669"/>
    <property type="project" value="UniProtKB-UniRule"/>
</dbReference>
<dbReference type="GO" id="GO:0008839">
    <property type="term" value="F:4-hydroxy-tetrahydrodipicolinate reductase"/>
    <property type="evidence" value="ECO:0007669"/>
    <property type="project" value="UniProtKB-UniRule"/>
</dbReference>
<feature type="domain" description="Dihydrodipicolinate reductase N-terminal" evidence="14">
    <location>
        <begin position="14"/>
        <end position="134"/>
    </location>
</feature>
<dbReference type="InterPro" id="IPR036291">
    <property type="entry name" value="NAD(P)-bd_dom_sf"/>
</dbReference>
<dbReference type="KEGG" id="dno:DNO_0561"/>
<dbReference type="NCBIfam" id="TIGR00036">
    <property type="entry name" value="dapB"/>
    <property type="match status" value="1"/>
</dbReference>
<feature type="active site" description="Proton donor" evidence="13">
    <location>
        <position position="170"/>
    </location>
</feature>
<dbReference type="Gene3D" id="3.40.50.720">
    <property type="entry name" value="NAD(P)-binding Rossmann-like Domain"/>
    <property type="match status" value="1"/>
</dbReference>
<dbReference type="InterPro" id="IPR022663">
    <property type="entry name" value="DapB_C"/>
</dbReference>
<evidence type="ECO:0000256" key="10">
    <source>
        <dbReference type="ARBA" id="ARBA00038983"/>
    </source>
</evidence>
<keyword evidence="7 13" id="KW-0520">NAD</keyword>
<evidence type="ECO:0000259" key="14">
    <source>
        <dbReference type="Pfam" id="PF01113"/>
    </source>
</evidence>
<feature type="binding site" evidence="13">
    <location>
        <position position="68"/>
    </location>
    <ligand>
        <name>NADP(+)</name>
        <dbReference type="ChEBI" id="CHEBI:58349"/>
    </ligand>
</feature>
<accession>A5EVH3</accession>
<dbReference type="Pfam" id="PF05173">
    <property type="entry name" value="DapB_C"/>
    <property type="match status" value="1"/>
</dbReference>
<dbReference type="Gene3D" id="3.30.360.10">
    <property type="entry name" value="Dihydrodipicolinate Reductase, domain 2"/>
    <property type="match status" value="1"/>
</dbReference>
<dbReference type="SUPFAM" id="SSF55347">
    <property type="entry name" value="Glyceraldehyde-3-phosphate dehydrogenase-like, C-terminal domain"/>
    <property type="match status" value="1"/>
</dbReference>
<feature type="domain" description="Dihydrodipicolinate reductase C-terminal" evidence="15">
    <location>
        <begin position="138"/>
        <end position="272"/>
    </location>
</feature>
<gene>
    <name evidence="13 16" type="primary">dapB</name>
    <name evidence="16" type="ordered locus">DNO_0561</name>
</gene>
<feature type="binding site" evidence="13">
    <location>
        <position position="59"/>
    </location>
    <ligand>
        <name>NAD(+)</name>
        <dbReference type="ChEBI" id="CHEBI:57540"/>
    </ligand>
</feature>
<feature type="binding site" evidence="13">
    <location>
        <position position="167"/>
    </location>
    <ligand>
        <name>(S)-2,3,4,5-tetrahydrodipicolinate</name>
        <dbReference type="ChEBI" id="CHEBI:16845"/>
    </ligand>
</feature>
<feature type="binding site" evidence="13">
    <location>
        <begin position="108"/>
        <end position="110"/>
    </location>
    <ligand>
        <name>NAD(+)</name>
        <dbReference type="ChEBI" id="CHEBI:57540"/>
    </ligand>
</feature>
<comment type="subunit">
    <text evidence="13">Homotetramer.</text>
</comment>
<evidence type="ECO:0000256" key="9">
    <source>
        <dbReference type="ARBA" id="ARBA00037922"/>
    </source>
</evidence>
<evidence type="ECO:0000256" key="11">
    <source>
        <dbReference type="ARBA" id="ARBA00049080"/>
    </source>
</evidence>
<dbReference type="GO" id="GO:0016726">
    <property type="term" value="F:oxidoreductase activity, acting on CH or CH2 groups, NAD or NADP as acceptor"/>
    <property type="evidence" value="ECO:0007669"/>
    <property type="project" value="UniProtKB-UniRule"/>
</dbReference>
<dbReference type="GO" id="GO:0005737">
    <property type="term" value="C:cytoplasm"/>
    <property type="evidence" value="ECO:0007669"/>
    <property type="project" value="UniProtKB-SubCell"/>
</dbReference>
<keyword evidence="17" id="KW-1185">Reference proteome</keyword>
<organism evidence="16 17">
    <name type="scientific">Dichelobacter nodosus (strain VCS1703A)</name>
    <dbReference type="NCBI Taxonomy" id="246195"/>
    <lineage>
        <taxon>Bacteria</taxon>
        <taxon>Pseudomonadati</taxon>
        <taxon>Pseudomonadota</taxon>
        <taxon>Gammaproteobacteria</taxon>
        <taxon>Cardiobacteriales</taxon>
        <taxon>Cardiobacteriaceae</taxon>
        <taxon>Dichelobacter</taxon>
    </lineage>
</organism>
<evidence type="ECO:0000313" key="16">
    <source>
        <dbReference type="EMBL" id="ABQ13838.1"/>
    </source>
</evidence>
<comment type="pathway">
    <text evidence="9 13">Amino-acid biosynthesis; L-lysine biosynthesis via DAP pathway; (S)-tetrahydrodipicolinate from L-aspartate: step 4/4.</text>
</comment>
<dbReference type="AlphaFoldDB" id="A5EVH3"/>
<dbReference type="eggNOG" id="COG0289">
    <property type="taxonomic scope" value="Bacteria"/>
</dbReference>
<dbReference type="PANTHER" id="PTHR20836:SF0">
    <property type="entry name" value="4-HYDROXY-TETRAHYDRODIPICOLINATE REDUCTASE 1, CHLOROPLASTIC-RELATED"/>
    <property type="match status" value="1"/>
</dbReference>